<gene>
    <name evidence="3" type="ORF">QBE54_00340</name>
</gene>
<dbReference type="Pfam" id="PF13439">
    <property type="entry name" value="Glyco_transf_4"/>
    <property type="match status" value="1"/>
</dbReference>
<dbReference type="Gene3D" id="3.40.50.2000">
    <property type="entry name" value="Glycogen Phosphorylase B"/>
    <property type="match status" value="2"/>
</dbReference>
<protein>
    <submittedName>
        <fullName evidence="3">Glycosyltransferase</fullName>
        <ecNumber evidence="3">2.4.-.-</ecNumber>
    </submittedName>
</protein>
<feature type="domain" description="Glycosyltransferase subfamily 4-like N-terminal" evidence="2">
    <location>
        <begin position="42"/>
        <end position="248"/>
    </location>
</feature>
<dbReference type="Pfam" id="PF00534">
    <property type="entry name" value="Glycos_transf_1"/>
    <property type="match status" value="1"/>
</dbReference>
<name>A0ABZ2YB32_9BACT</name>
<evidence type="ECO:0000313" key="3">
    <source>
        <dbReference type="EMBL" id="WZL76215.1"/>
    </source>
</evidence>
<dbReference type="InterPro" id="IPR001296">
    <property type="entry name" value="Glyco_trans_1"/>
</dbReference>
<keyword evidence="4" id="KW-1185">Reference proteome</keyword>
<evidence type="ECO:0000259" key="2">
    <source>
        <dbReference type="Pfam" id="PF13439"/>
    </source>
</evidence>
<dbReference type="Proteomes" id="UP001461341">
    <property type="component" value="Chromosome"/>
</dbReference>
<dbReference type="EC" id="2.4.-.-" evidence="3"/>
<proteinExistence type="predicted"/>
<dbReference type="GO" id="GO:0016757">
    <property type="term" value="F:glycosyltransferase activity"/>
    <property type="evidence" value="ECO:0007669"/>
    <property type="project" value="UniProtKB-KW"/>
</dbReference>
<keyword evidence="3" id="KW-0328">Glycosyltransferase</keyword>
<organism evidence="3 4">
    <name type="scientific">Thermatribacter velox</name>
    <dbReference type="NCBI Taxonomy" id="3039681"/>
    <lineage>
        <taxon>Bacteria</taxon>
        <taxon>Pseudomonadati</taxon>
        <taxon>Atribacterota</taxon>
        <taxon>Atribacteria</taxon>
        <taxon>Atribacterales</taxon>
        <taxon>Thermatribacteraceae</taxon>
        <taxon>Thermatribacter</taxon>
    </lineage>
</organism>
<reference evidence="3 4" key="1">
    <citation type="submission" date="2023-03" db="EMBL/GenBank/DDBJ databases">
        <title>Novel Species.</title>
        <authorList>
            <person name="Ma S."/>
        </authorList>
    </citation>
    <scope>NUCLEOTIDE SEQUENCE [LARGE SCALE GENOMIC DNA]</scope>
    <source>
        <strain evidence="3 4">B11</strain>
    </source>
</reference>
<keyword evidence="3" id="KW-0808">Transferase</keyword>
<evidence type="ECO:0000259" key="1">
    <source>
        <dbReference type="Pfam" id="PF00534"/>
    </source>
</evidence>
<sequence>MLWLEEIHWKHRFFNDSPRKHVLLITNHGCHAPQIVVTVDTGGQNIYVNNLSKALVRLGYKVTILNRGGFPHPVTGKMQKGVAYYDRVWGDEGLFSRVVYLEDGFHEFVPKEELNLEHLEKEKDFFMEVVREQLALDLEGFHFISSHYWDGGLLGVLITEELTKRGFSTPAHVFTPHSLGVLKKERFRNASSQDVARFRFQYRIAQEERCIANSCGVVATSHAIERALKRYRSRPKRVFWFPPAVDTEVFYPRKINECSLAIEVLGRALGISRERVVKLLEEKVVFLELSRTARTKQKGLVLTAFASMKNRKKALLVMNVDSASPLYPSIMRSYHRLGADENVVIVDWLLNEEEVAQLFALAQVFITASLMEGWGMAVQEAAASRCAVISSPFVPFVYEVLGEAALIVEKNTPLAYTERMDLLVENAELRERIGEEAYLKSQQHSWVSSTRRWINAMEEAGLIVV</sequence>
<dbReference type="SUPFAM" id="SSF53756">
    <property type="entry name" value="UDP-Glycosyltransferase/glycogen phosphorylase"/>
    <property type="match status" value="1"/>
</dbReference>
<dbReference type="PANTHER" id="PTHR12526">
    <property type="entry name" value="GLYCOSYLTRANSFERASE"/>
    <property type="match status" value="1"/>
</dbReference>
<dbReference type="InterPro" id="IPR028098">
    <property type="entry name" value="Glyco_trans_4-like_N"/>
</dbReference>
<dbReference type="RefSeq" id="WP_369018373.1">
    <property type="nucleotide sequence ID" value="NZ_CP121689.1"/>
</dbReference>
<evidence type="ECO:0000313" key="4">
    <source>
        <dbReference type="Proteomes" id="UP001461341"/>
    </source>
</evidence>
<accession>A0ABZ2YB32</accession>
<dbReference type="EMBL" id="CP121689">
    <property type="protein sequence ID" value="WZL76215.1"/>
    <property type="molecule type" value="Genomic_DNA"/>
</dbReference>
<feature type="domain" description="Glycosyl transferase family 1" evidence="1">
    <location>
        <begin position="279"/>
        <end position="438"/>
    </location>
</feature>